<evidence type="ECO:0000313" key="4">
    <source>
        <dbReference type="EMBL" id="PVY83148.1"/>
    </source>
</evidence>
<dbReference type="PANTHER" id="PTHR43479:SF7">
    <property type="entry name" value="TETR-FAMILY TRANSCRIPTIONAL REGULATOR"/>
    <property type="match status" value="1"/>
</dbReference>
<gene>
    <name evidence="4" type="ORF">C7384_10824</name>
</gene>
<accession>A0A2U1D651</accession>
<evidence type="ECO:0000313" key="5">
    <source>
        <dbReference type="Proteomes" id="UP000245433"/>
    </source>
</evidence>
<evidence type="ECO:0000256" key="1">
    <source>
        <dbReference type="ARBA" id="ARBA00023125"/>
    </source>
</evidence>
<dbReference type="PANTHER" id="PTHR43479">
    <property type="entry name" value="ACREF/ENVCD OPERON REPRESSOR-RELATED"/>
    <property type="match status" value="1"/>
</dbReference>
<dbReference type="Gene3D" id="1.10.357.10">
    <property type="entry name" value="Tetracycline Repressor, domain 2"/>
    <property type="match status" value="1"/>
</dbReference>
<dbReference type="PROSITE" id="PS50977">
    <property type="entry name" value="HTH_TETR_2"/>
    <property type="match status" value="1"/>
</dbReference>
<sequence>MASYTNKIKQTNYVIQTALLDLLGTVSFNKVSVNQICAKADINRSTFYRHYVDKYQVLDEIEQEIITQLGAIPRNEFEQSTSISDLALNLEVIIDQMLDIVQGYQNTLSLLLGENGDANFQNYLKQVFLTRMEGSWQKIHRHLKVDNHHIDRELSADFIVAANMSILYYAVKHPMVSHQQITETFTKLLIRGPLNTLYQSISTED</sequence>
<dbReference type="InterPro" id="IPR050624">
    <property type="entry name" value="HTH-type_Tx_Regulator"/>
</dbReference>
<dbReference type="InterPro" id="IPR009057">
    <property type="entry name" value="Homeodomain-like_sf"/>
</dbReference>
<keyword evidence="5" id="KW-1185">Reference proteome</keyword>
<name>A0A2U1D651_9LACO</name>
<dbReference type="Pfam" id="PF14278">
    <property type="entry name" value="TetR_C_8"/>
    <property type="match status" value="1"/>
</dbReference>
<organism evidence="4 5">
    <name type="scientific">Convivina intestini</name>
    <dbReference type="NCBI Taxonomy" id="1505726"/>
    <lineage>
        <taxon>Bacteria</taxon>
        <taxon>Bacillati</taxon>
        <taxon>Bacillota</taxon>
        <taxon>Bacilli</taxon>
        <taxon>Lactobacillales</taxon>
        <taxon>Lactobacillaceae</taxon>
        <taxon>Convivina</taxon>
    </lineage>
</organism>
<dbReference type="RefSeq" id="WP_089939205.1">
    <property type="nucleotide sequence ID" value="NZ_CAKOEX010000008.1"/>
</dbReference>
<evidence type="ECO:0000259" key="3">
    <source>
        <dbReference type="PROSITE" id="PS50977"/>
    </source>
</evidence>
<proteinExistence type="predicted"/>
<dbReference type="AlphaFoldDB" id="A0A2U1D651"/>
<dbReference type="Pfam" id="PF00440">
    <property type="entry name" value="TetR_N"/>
    <property type="match status" value="1"/>
</dbReference>
<dbReference type="GO" id="GO:0003677">
    <property type="term" value="F:DNA binding"/>
    <property type="evidence" value="ECO:0007669"/>
    <property type="project" value="UniProtKB-UniRule"/>
</dbReference>
<dbReference type="InterPro" id="IPR039532">
    <property type="entry name" value="TetR_C_Firmicutes"/>
</dbReference>
<feature type="DNA-binding region" description="H-T-H motif" evidence="2">
    <location>
        <begin position="32"/>
        <end position="51"/>
    </location>
</feature>
<evidence type="ECO:0000256" key="2">
    <source>
        <dbReference type="PROSITE-ProRule" id="PRU00335"/>
    </source>
</evidence>
<dbReference type="SUPFAM" id="SSF46689">
    <property type="entry name" value="Homeodomain-like"/>
    <property type="match status" value="1"/>
</dbReference>
<dbReference type="InterPro" id="IPR001647">
    <property type="entry name" value="HTH_TetR"/>
</dbReference>
<dbReference type="EMBL" id="QEKT01000008">
    <property type="protein sequence ID" value="PVY83148.1"/>
    <property type="molecule type" value="Genomic_DNA"/>
</dbReference>
<reference evidence="4 5" key="1">
    <citation type="submission" date="2018-04" db="EMBL/GenBank/DDBJ databases">
        <title>Genomic Encyclopedia of Type Strains, Phase IV (KMG-IV): sequencing the most valuable type-strain genomes for metagenomic binning, comparative biology and taxonomic classification.</title>
        <authorList>
            <person name="Goeker M."/>
        </authorList>
    </citation>
    <scope>NUCLEOTIDE SEQUENCE [LARGE SCALE GENOMIC DNA]</scope>
    <source>
        <strain evidence="4 5">DSM 28795</strain>
    </source>
</reference>
<dbReference type="Proteomes" id="UP000245433">
    <property type="component" value="Unassembled WGS sequence"/>
</dbReference>
<keyword evidence="1 2" id="KW-0238">DNA-binding</keyword>
<dbReference type="OrthoDB" id="9810250at2"/>
<comment type="caution">
    <text evidence="4">The sequence shown here is derived from an EMBL/GenBank/DDBJ whole genome shotgun (WGS) entry which is preliminary data.</text>
</comment>
<protein>
    <submittedName>
        <fullName evidence="4">TetR family transcriptional regulator</fullName>
    </submittedName>
</protein>
<feature type="domain" description="HTH tetR-type" evidence="3">
    <location>
        <begin position="9"/>
        <end position="69"/>
    </location>
</feature>